<evidence type="ECO:0008006" key="4">
    <source>
        <dbReference type="Google" id="ProtNLM"/>
    </source>
</evidence>
<feature type="transmembrane region" description="Helical" evidence="1">
    <location>
        <begin position="47"/>
        <end position="72"/>
    </location>
</feature>
<reference evidence="2 3" key="1">
    <citation type="journal article" date="2021" name="Elife">
        <title>Chloroplast acquisition without the gene transfer in kleptoplastic sea slugs, Plakobranchus ocellatus.</title>
        <authorList>
            <person name="Maeda T."/>
            <person name="Takahashi S."/>
            <person name="Yoshida T."/>
            <person name="Shimamura S."/>
            <person name="Takaki Y."/>
            <person name="Nagai Y."/>
            <person name="Toyoda A."/>
            <person name="Suzuki Y."/>
            <person name="Arimoto A."/>
            <person name="Ishii H."/>
            <person name="Satoh N."/>
            <person name="Nishiyama T."/>
            <person name="Hasebe M."/>
            <person name="Maruyama T."/>
            <person name="Minagawa J."/>
            <person name="Obokata J."/>
            <person name="Shigenobu S."/>
        </authorList>
    </citation>
    <scope>NUCLEOTIDE SEQUENCE [LARGE SCALE GENOMIC DNA]</scope>
</reference>
<evidence type="ECO:0000313" key="2">
    <source>
        <dbReference type="EMBL" id="GFS03530.1"/>
    </source>
</evidence>
<dbReference type="EMBL" id="BMAT01002279">
    <property type="protein sequence ID" value="GFS03530.1"/>
    <property type="molecule type" value="Genomic_DNA"/>
</dbReference>
<sequence length="179" mass="20429">MEDLLSMSTESMQQFLVTKQPQPQAQHAGPAELVFFQSGPGKLIHTLIYYLGCPVMMLVAISTNLINVAVFLRGGLRDGMAINFLGLTISDLLYNMFYFMGRLLNAVQSVFDESPYLNTRHLSFIFAKYGRMWFNVSILLTVFAAIQKLDFFSLDPFNKDGPSYITLIQFDDICLWWIK</sequence>
<protein>
    <recommendedName>
        <fullName evidence="4">G-protein coupled receptors family 1 profile domain-containing protein</fullName>
    </recommendedName>
</protein>
<feature type="transmembrane region" description="Helical" evidence="1">
    <location>
        <begin position="84"/>
        <end position="104"/>
    </location>
</feature>
<comment type="caution">
    <text evidence="2">The sequence shown here is derived from an EMBL/GenBank/DDBJ whole genome shotgun (WGS) entry which is preliminary data.</text>
</comment>
<keyword evidence="1" id="KW-0812">Transmembrane</keyword>
<accession>A0AAV4I0M9</accession>
<proteinExistence type="predicted"/>
<feature type="transmembrane region" description="Helical" evidence="1">
    <location>
        <begin position="124"/>
        <end position="146"/>
    </location>
</feature>
<dbReference type="AlphaFoldDB" id="A0AAV4I0M9"/>
<gene>
    <name evidence="2" type="ORF">ElyMa_001152300</name>
</gene>
<evidence type="ECO:0000256" key="1">
    <source>
        <dbReference type="SAM" id="Phobius"/>
    </source>
</evidence>
<organism evidence="2 3">
    <name type="scientific">Elysia marginata</name>
    <dbReference type="NCBI Taxonomy" id="1093978"/>
    <lineage>
        <taxon>Eukaryota</taxon>
        <taxon>Metazoa</taxon>
        <taxon>Spiralia</taxon>
        <taxon>Lophotrochozoa</taxon>
        <taxon>Mollusca</taxon>
        <taxon>Gastropoda</taxon>
        <taxon>Heterobranchia</taxon>
        <taxon>Euthyneura</taxon>
        <taxon>Panpulmonata</taxon>
        <taxon>Sacoglossa</taxon>
        <taxon>Placobranchoidea</taxon>
        <taxon>Plakobranchidae</taxon>
        <taxon>Elysia</taxon>
    </lineage>
</organism>
<name>A0AAV4I0M9_9GAST</name>
<keyword evidence="1" id="KW-1133">Transmembrane helix</keyword>
<dbReference type="Proteomes" id="UP000762676">
    <property type="component" value="Unassembled WGS sequence"/>
</dbReference>
<keyword evidence="3" id="KW-1185">Reference proteome</keyword>
<evidence type="ECO:0000313" key="3">
    <source>
        <dbReference type="Proteomes" id="UP000762676"/>
    </source>
</evidence>
<keyword evidence="1" id="KW-0472">Membrane</keyword>